<evidence type="ECO:0000313" key="2">
    <source>
        <dbReference type="EMBL" id="MFC4700100.1"/>
    </source>
</evidence>
<feature type="signal peptide" evidence="1">
    <location>
        <begin position="1"/>
        <end position="22"/>
    </location>
</feature>
<dbReference type="SUPFAM" id="SSF49503">
    <property type="entry name" value="Cupredoxins"/>
    <property type="match status" value="1"/>
</dbReference>
<dbReference type="Gene3D" id="2.60.40.420">
    <property type="entry name" value="Cupredoxins - blue copper proteins"/>
    <property type="match status" value="1"/>
</dbReference>
<organism evidence="2 3">
    <name type="scientific">Glaciecola siphonariae</name>
    <dbReference type="NCBI Taxonomy" id="521012"/>
    <lineage>
        <taxon>Bacteria</taxon>
        <taxon>Pseudomonadati</taxon>
        <taxon>Pseudomonadota</taxon>
        <taxon>Gammaproteobacteria</taxon>
        <taxon>Alteromonadales</taxon>
        <taxon>Alteromonadaceae</taxon>
        <taxon>Glaciecola</taxon>
    </lineage>
</organism>
<dbReference type="PANTHER" id="PTHR36507">
    <property type="entry name" value="BLL1555 PROTEIN"/>
    <property type="match status" value="1"/>
</dbReference>
<feature type="chain" id="PRO_5046752807" evidence="1">
    <location>
        <begin position="23"/>
        <end position="218"/>
    </location>
</feature>
<dbReference type="InterPro" id="IPR008972">
    <property type="entry name" value="Cupredoxin"/>
</dbReference>
<dbReference type="Proteomes" id="UP001595897">
    <property type="component" value="Unassembled WGS sequence"/>
</dbReference>
<dbReference type="PANTHER" id="PTHR36507:SF1">
    <property type="entry name" value="BLL1555 PROTEIN"/>
    <property type="match status" value="1"/>
</dbReference>
<name>A0ABV9LW60_9ALTE</name>
<dbReference type="RefSeq" id="WP_382407230.1">
    <property type="nucleotide sequence ID" value="NZ_JBHSGU010000002.1"/>
</dbReference>
<proteinExistence type="predicted"/>
<dbReference type="CDD" id="cd04221">
    <property type="entry name" value="MauL"/>
    <property type="match status" value="1"/>
</dbReference>
<protein>
    <submittedName>
        <fullName evidence="2">Methylamine utilization protein</fullName>
    </submittedName>
</protein>
<dbReference type="InterPro" id="IPR052721">
    <property type="entry name" value="ET_Amicyanin"/>
</dbReference>
<accession>A0ABV9LW60</accession>
<reference evidence="3" key="1">
    <citation type="journal article" date="2019" name="Int. J. Syst. Evol. Microbiol.">
        <title>The Global Catalogue of Microorganisms (GCM) 10K type strain sequencing project: providing services to taxonomists for standard genome sequencing and annotation.</title>
        <authorList>
            <consortium name="The Broad Institute Genomics Platform"/>
            <consortium name="The Broad Institute Genome Sequencing Center for Infectious Disease"/>
            <person name="Wu L."/>
            <person name="Ma J."/>
        </authorList>
    </citation>
    <scope>NUCLEOTIDE SEQUENCE [LARGE SCALE GENOMIC DNA]</scope>
    <source>
        <strain evidence="3">KACC 12507</strain>
    </source>
</reference>
<dbReference type="InterPro" id="IPR034242">
    <property type="entry name" value="MauL"/>
</dbReference>
<comment type="caution">
    <text evidence="2">The sequence shown here is derived from an EMBL/GenBank/DDBJ whole genome shotgun (WGS) entry which is preliminary data.</text>
</comment>
<evidence type="ECO:0000256" key="1">
    <source>
        <dbReference type="SAM" id="SignalP"/>
    </source>
</evidence>
<keyword evidence="1" id="KW-0732">Signal</keyword>
<dbReference type="EMBL" id="JBHSGU010000002">
    <property type="protein sequence ID" value="MFC4700100.1"/>
    <property type="molecule type" value="Genomic_DNA"/>
</dbReference>
<gene>
    <name evidence="2" type="ORF">ACFO4O_08040</name>
</gene>
<sequence length="218" mass="23793">MNRTLKGLVLLACLSACSFSYAKSRVVVTDKNGVVLSNIVVEISAQTKTSTDLARQAADPVVIEQIDQQFVPHISVVPVGTQVTFPNNDTVAHHVYSFSPAKTFEVNLQEQFTSKPISFDSAGIVELGCNIHDWMLAYVFISDADWFGKTNAQGIVDVELPEGSYSASVWHPRLSKNDMQSIHELIINQANQVSTIALSDDLLPSLTGYDSVGALDDY</sequence>
<keyword evidence="3" id="KW-1185">Reference proteome</keyword>
<evidence type="ECO:0000313" key="3">
    <source>
        <dbReference type="Proteomes" id="UP001595897"/>
    </source>
</evidence>